<dbReference type="InterPro" id="IPR032812">
    <property type="entry name" value="SbsA_Ig"/>
</dbReference>
<feature type="domain" description="Alpha-2-macroglobulin bait region" evidence="3">
    <location>
        <begin position="894"/>
        <end position="1052"/>
    </location>
</feature>
<proteinExistence type="predicted"/>
<evidence type="ECO:0000256" key="1">
    <source>
        <dbReference type="ARBA" id="ARBA00022729"/>
    </source>
</evidence>
<dbReference type="SMART" id="SM01360">
    <property type="entry name" value="A2M"/>
    <property type="match status" value="1"/>
</dbReference>
<accession>A0A0G1JG96</accession>
<dbReference type="InterPro" id="IPR051802">
    <property type="entry name" value="YfhM-like"/>
</dbReference>
<keyword evidence="1" id="KW-0732">Signal</keyword>
<dbReference type="Pfam" id="PF07703">
    <property type="entry name" value="A2M_BRD"/>
    <property type="match status" value="1"/>
</dbReference>
<evidence type="ECO:0000256" key="2">
    <source>
        <dbReference type="SAM" id="Phobius"/>
    </source>
</evidence>
<dbReference type="InterPro" id="IPR011625">
    <property type="entry name" value="A2M_N_BRD"/>
</dbReference>
<reference evidence="5 6" key="1">
    <citation type="journal article" date="2015" name="Nature">
        <title>rRNA introns, odd ribosomes, and small enigmatic genomes across a large radiation of phyla.</title>
        <authorList>
            <person name="Brown C.T."/>
            <person name="Hug L.A."/>
            <person name="Thomas B.C."/>
            <person name="Sharon I."/>
            <person name="Castelle C.J."/>
            <person name="Singh A."/>
            <person name="Wilkins M.J."/>
            <person name="Williams K.H."/>
            <person name="Banfield J.F."/>
        </authorList>
    </citation>
    <scope>NUCLEOTIDE SEQUENCE [LARGE SCALE GENOMIC DNA]</scope>
</reference>
<evidence type="ECO:0000313" key="6">
    <source>
        <dbReference type="Proteomes" id="UP000034154"/>
    </source>
</evidence>
<dbReference type="Gene3D" id="2.60.40.3710">
    <property type="match status" value="1"/>
</dbReference>
<sequence length="1723" mass="192359">MSFWKRNKPAAESFTEMNEIFSRQANSINFVPRPGFKEALFARLESARHATSMSKVSFRALFFSGRRAFATVGVTALVVVVIATIVFQPFYGVKTVFAQDNFVLTAEDSDSLGVETSSSFVLESKNPVAVSDIEDLMDFSIDSDVKFDQISDKKIRLTFSEDLPTAEVITFTLPTQIVDLAGETLDRPYHWAFQVKSTFKVANTIPGNRTTEVALDSGIEVNFNYENISLKDFEKAFSITPSLKGHFEQSRKTFVFVPEDGLQARTVYTAIIDGDLGLKGSDDKLGQDYVFTFETSDDTERGADFWIDERYLSVVPSEKIAVPFSSWRNFDGDENIHVEVKQFVSKILDSDYQQYLTAFKKSRENEWSNYLSFESVVDAASMPTVMTFDSVGTEAGWQKYLFFPETLPRGYYLADFSYAGLHRFALIQSSQVTAYTAKSVNETLVWVNSAETNGPISDAAVQFVGFEDQSEKTDKNGMASIPVEAGMTNEEYALRDLLEVRSGSEAIVLPLETSYRMFFARDSREQGSPILSASQNYWTYLYTDRPMYQMNDTVKFWGYLEHRDSGKKPESLRVVFSQGSNCTPFGCFYNNSSVESFDEVEVEVSDTGIFTGELELKNIPAGRYQVGVQLGEENVVYQDVTVSEYVKPAYTLSIIPDTDATWVGDTVGYTVHGEFFEGTPVKSLKVKVDTDSGLQELILDEAGNARGSFKAQENHNNRYPITAWLQVEPARPEEAGIEASSSVIVFGPKVYLDYDGQTSGIENSTGTIKIISRNVQAINSWDPEIFAPIVRPNQIVTGTLTELTYKQIEIGTTYDFIRKQVIKQYDYEKIENKIADVSLITDENGEATYTFAATNSEANYYLELSARDENGMADELTAHVWQKSTYENCCQPYLYFKNTDASEDTEGDFAGYHTGDQVNLKVVSREEDFVIDNNDNFLFFRAQRGIQERDLQNSVNYSFTFEAKDIPEISVFGVFFNGSAYAEVNDYGYGSNGYTINFDNSQKEINISLQTDKENYRPGDDVEVAVVTTDLNDHPVAAEVNLNVVDEAFYALMNEEVDPLNDLYGYVDNGVIATKSSSRMVESVSAGAEKGGGGERGRVDFKDMAAFAVISTDKNGQAIYVFTMPDNITSWRLTAQAIDPENKMAGDTKINLDSTLPFFVVPVMRDSYLVDDGPIVLLRAAGTDVGSGSSVEYEINVWDVEKKETQNALVSETARFVLPKLSEGPHEITITGSSEGLKDTVTRTVDIVKSRLVEPVVSSVELNGETTLSGSVDGLTYVTFVDAGRGQYYPELERLYRTFGDRADEAVTRKVSGELLNEYFNETNSVSEIAGVYQENGIRLIEYGDEDFDLSVKVAMLGGAPFNQGRLINYFSNYLYSSEKNGVEIGAEEAVKAYAALAGLGEPVLSEVQRMSQEEELNTNTKIYLALAMDLSGDGEGARVIYRELSKDLVREYGYAYLPNQDMETQGEQTVLMAILAGSLLEEDRDVLYDYVSEQNHYNTLLVLDQVLFLKETLKNLTSQNAEVQYTFEGESRSVSLENGQTLTLPLSVDELNSLKPVVEKGKAVAISRYDQPMLTLDDDTDSELKLTRKYSVVDGSVGTTFTEGDLIRVEITYDVPLSGKNLTTPFETFEITDVVPSGLSVVQPYWRTNGCQSWSNSMENQRISFFVSNEKQVRDTCGLYTLTYYARVVTTGTYVAEPTFIRSTGDPSDYNYLNESAIITIK</sequence>
<keyword evidence="2" id="KW-0812">Transmembrane</keyword>
<keyword evidence="2" id="KW-0472">Membrane</keyword>
<dbReference type="SMART" id="SM01359">
    <property type="entry name" value="A2M_N_2"/>
    <property type="match status" value="1"/>
</dbReference>
<dbReference type="GO" id="GO:0004866">
    <property type="term" value="F:endopeptidase inhibitor activity"/>
    <property type="evidence" value="ECO:0007669"/>
    <property type="project" value="InterPro"/>
</dbReference>
<organism evidence="5 6">
    <name type="scientific">Candidatus Uhrbacteria bacterium GW2011_GWF2_44_350</name>
    <dbReference type="NCBI Taxonomy" id="1619000"/>
    <lineage>
        <taxon>Bacteria</taxon>
        <taxon>Candidatus Uhriibacteriota</taxon>
    </lineage>
</organism>
<gene>
    <name evidence="5" type="ORF">UW63_C0027G0004</name>
</gene>
<dbReference type="Proteomes" id="UP000034154">
    <property type="component" value="Unassembled WGS sequence"/>
</dbReference>
<dbReference type="PANTHER" id="PTHR40094:SF1">
    <property type="entry name" value="UBIQUITIN DOMAIN-CONTAINING PROTEIN"/>
    <property type="match status" value="1"/>
</dbReference>
<dbReference type="PANTHER" id="PTHR40094">
    <property type="entry name" value="ALPHA-2-MACROGLOBULIN HOMOLOG"/>
    <property type="match status" value="1"/>
</dbReference>
<feature type="transmembrane region" description="Helical" evidence="2">
    <location>
        <begin position="68"/>
        <end position="91"/>
    </location>
</feature>
<dbReference type="Gene3D" id="2.60.40.1930">
    <property type="match status" value="1"/>
</dbReference>
<dbReference type="EMBL" id="LCJB01000027">
    <property type="protein sequence ID" value="KKT70373.1"/>
    <property type="molecule type" value="Genomic_DNA"/>
</dbReference>
<dbReference type="InterPro" id="IPR001599">
    <property type="entry name" value="Macroglobln_a2"/>
</dbReference>
<name>A0A0G1JG96_9BACT</name>
<keyword evidence="2" id="KW-1133">Transmembrane helix</keyword>
<dbReference type="Pfam" id="PF00207">
    <property type="entry name" value="A2M"/>
    <property type="match status" value="1"/>
</dbReference>
<feature type="domain" description="Alpha-2-macroglobulin" evidence="4">
    <location>
        <begin position="1105"/>
        <end position="1197"/>
    </location>
</feature>
<comment type="caution">
    <text evidence="5">The sequence shown here is derived from an EMBL/GenBank/DDBJ whole genome shotgun (WGS) entry which is preliminary data.</text>
</comment>
<evidence type="ECO:0000259" key="3">
    <source>
        <dbReference type="SMART" id="SM01359"/>
    </source>
</evidence>
<evidence type="ECO:0000313" key="5">
    <source>
        <dbReference type="EMBL" id="KKT70373.1"/>
    </source>
</evidence>
<evidence type="ECO:0000259" key="4">
    <source>
        <dbReference type="SMART" id="SM01360"/>
    </source>
</evidence>
<protein>
    <submittedName>
        <fullName evidence="5">Alpha-2-macroglobulin domain protein</fullName>
    </submittedName>
</protein>
<dbReference type="Pfam" id="PF13205">
    <property type="entry name" value="Big_5"/>
    <property type="match status" value="1"/>
</dbReference>